<dbReference type="InterPro" id="IPR002495">
    <property type="entry name" value="Glyco_trans_8"/>
</dbReference>
<reference evidence="2" key="1">
    <citation type="journal article" date="2021" name="Genome Biol. Evol.">
        <title>A High-Quality Reference Genome for a Parasitic Bivalve with Doubly Uniparental Inheritance (Bivalvia: Unionida).</title>
        <authorList>
            <person name="Smith C.H."/>
        </authorList>
    </citation>
    <scope>NUCLEOTIDE SEQUENCE</scope>
    <source>
        <strain evidence="2">CHS0354</strain>
    </source>
</reference>
<sequence length="447" mass="51206">MTRITKKLIRTIGSQRFILFLIVILIVVTWILITRNSLIICNERYSCGIPNGMMHNIMLEIGAINTNNIERGFIGIKGIKTGYVDIKGLETESDKSKIADTEFVSRYAAGSIDTIGINSKLTVSTDFDNDKHNKSSSCCNLTFCLEYTPPTKAMSRLPGPIHICIPAGKVGVVGEVGPLVKSVVLHAKRADVFFHLLTRGRAVKEIQNFMDNIQNTSVKFMYELMPLNKTYIIQENSKINLTISHHSGVWGMSKAYMYKIFKHVKKCIVLDADTAFGTDPAFLWDYFSDHNSEELITMRISHSMTESWQCNAGVMLQDFEKMRNANFSKFYASAARQQCPLIPFNTRLRYKCGDQALYFGTFKANHSYFYRTLPNSWNLENCHEFSKFTFRRYIDRTGDFFGLLHLNCLLNSENKAFEVFVTEKKYQKLNSYFNYLIRTPVEKICSV</sequence>
<name>A0AAE0SLB6_9BIVA</name>
<keyword evidence="1" id="KW-1133">Transmembrane helix</keyword>
<comment type="caution">
    <text evidence="2">The sequence shown here is derived from an EMBL/GenBank/DDBJ whole genome shotgun (WGS) entry which is preliminary data.</text>
</comment>
<gene>
    <name evidence="2" type="ORF">CHS0354_011447</name>
</gene>
<accession>A0AAE0SLB6</accession>
<reference evidence="2" key="3">
    <citation type="submission" date="2023-05" db="EMBL/GenBank/DDBJ databases">
        <authorList>
            <person name="Smith C.H."/>
        </authorList>
    </citation>
    <scope>NUCLEOTIDE SEQUENCE</scope>
    <source>
        <strain evidence="2">CHS0354</strain>
        <tissue evidence="2">Mantle</tissue>
    </source>
</reference>
<dbReference type="SUPFAM" id="SSF53448">
    <property type="entry name" value="Nucleotide-diphospho-sugar transferases"/>
    <property type="match status" value="1"/>
</dbReference>
<dbReference type="Pfam" id="PF01501">
    <property type="entry name" value="Glyco_transf_8"/>
    <property type="match status" value="1"/>
</dbReference>
<feature type="transmembrane region" description="Helical" evidence="1">
    <location>
        <begin position="12"/>
        <end position="33"/>
    </location>
</feature>
<dbReference type="AlphaFoldDB" id="A0AAE0SLB6"/>
<evidence type="ECO:0000313" key="2">
    <source>
        <dbReference type="EMBL" id="KAK3593846.1"/>
    </source>
</evidence>
<organism evidence="2 3">
    <name type="scientific">Potamilus streckersoni</name>
    <dbReference type="NCBI Taxonomy" id="2493646"/>
    <lineage>
        <taxon>Eukaryota</taxon>
        <taxon>Metazoa</taxon>
        <taxon>Spiralia</taxon>
        <taxon>Lophotrochozoa</taxon>
        <taxon>Mollusca</taxon>
        <taxon>Bivalvia</taxon>
        <taxon>Autobranchia</taxon>
        <taxon>Heteroconchia</taxon>
        <taxon>Palaeoheterodonta</taxon>
        <taxon>Unionida</taxon>
        <taxon>Unionoidea</taxon>
        <taxon>Unionidae</taxon>
        <taxon>Ambleminae</taxon>
        <taxon>Lampsilini</taxon>
        <taxon>Potamilus</taxon>
    </lineage>
</organism>
<keyword evidence="1" id="KW-0472">Membrane</keyword>
<keyword evidence="1" id="KW-0812">Transmembrane</keyword>
<reference evidence="2" key="2">
    <citation type="journal article" date="2021" name="Genome Biol. Evol.">
        <title>Developing a high-quality reference genome for a parasitic bivalve with doubly uniparental inheritance (Bivalvia: Unionida).</title>
        <authorList>
            <person name="Smith C.H."/>
        </authorList>
    </citation>
    <scope>NUCLEOTIDE SEQUENCE</scope>
    <source>
        <strain evidence="2">CHS0354</strain>
        <tissue evidence="2">Mantle</tissue>
    </source>
</reference>
<evidence type="ECO:0000313" key="3">
    <source>
        <dbReference type="Proteomes" id="UP001195483"/>
    </source>
</evidence>
<dbReference type="Gene3D" id="3.90.550.10">
    <property type="entry name" value="Spore Coat Polysaccharide Biosynthesis Protein SpsA, Chain A"/>
    <property type="match status" value="1"/>
</dbReference>
<dbReference type="InterPro" id="IPR029044">
    <property type="entry name" value="Nucleotide-diphossugar_trans"/>
</dbReference>
<dbReference type="EMBL" id="JAEAOA010000708">
    <property type="protein sequence ID" value="KAK3593846.1"/>
    <property type="molecule type" value="Genomic_DNA"/>
</dbReference>
<proteinExistence type="predicted"/>
<protein>
    <submittedName>
        <fullName evidence="2">Uncharacterized protein</fullName>
    </submittedName>
</protein>
<dbReference type="GO" id="GO:0016757">
    <property type="term" value="F:glycosyltransferase activity"/>
    <property type="evidence" value="ECO:0007669"/>
    <property type="project" value="InterPro"/>
</dbReference>
<evidence type="ECO:0000256" key="1">
    <source>
        <dbReference type="SAM" id="Phobius"/>
    </source>
</evidence>
<keyword evidence="3" id="KW-1185">Reference proteome</keyword>
<dbReference type="Proteomes" id="UP001195483">
    <property type="component" value="Unassembled WGS sequence"/>
</dbReference>